<evidence type="ECO:0000256" key="2">
    <source>
        <dbReference type="ARBA" id="ARBA00023002"/>
    </source>
</evidence>
<evidence type="ECO:0000256" key="3">
    <source>
        <dbReference type="ARBA" id="ARBA00023052"/>
    </source>
</evidence>
<feature type="domain" description="Dehydrogenase E1 component" evidence="5">
    <location>
        <begin position="19"/>
        <end position="318"/>
    </location>
</feature>
<evidence type="ECO:0000313" key="6">
    <source>
        <dbReference type="EMBL" id="MBB6511735.1"/>
    </source>
</evidence>
<dbReference type="Gene3D" id="3.40.50.970">
    <property type="match status" value="1"/>
</dbReference>
<gene>
    <name evidence="6" type="ORF">GGQ92_000502</name>
</gene>
<evidence type="ECO:0000259" key="5">
    <source>
        <dbReference type="Pfam" id="PF00676"/>
    </source>
</evidence>
<comment type="similarity">
    <text evidence="4">Belongs to the BCKDHA family.</text>
</comment>
<proteinExistence type="inferred from homology"/>
<dbReference type="SUPFAM" id="SSF52518">
    <property type="entry name" value="Thiamin diphosphate-binding fold (THDP-binding)"/>
    <property type="match status" value="1"/>
</dbReference>
<comment type="caution">
    <text evidence="6">The sequence shown here is derived from an EMBL/GenBank/DDBJ whole genome shotgun (WGS) entry which is preliminary data.</text>
</comment>
<name>A0A841RKL1_9BACI</name>
<dbReference type="CDD" id="cd02000">
    <property type="entry name" value="TPP_E1_PDC_ADC_BCADC"/>
    <property type="match status" value="1"/>
</dbReference>
<dbReference type="Pfam" id="PF00676">
    <property type="entry name" value="E1_dh"/>
    <property type="match status" value="1"/>
</dbReference>
<evidence type="ECO:0000256" key="1">
    <source>
        <dbReference type="ARBA" id="ARBA00001964"/>
    </source>
</evidence>
<dbReference type="RefSeq" id="WP_184244233.1">
    <property type="nucleotide sequence ID" value="NZ_BAAACU010000022.1"/>
</dbReference>
<keyword evidence="3 4" id="KW-0786">Thiamine pyrophosphate</keyword>
<comment type="catalytic activity">
    <reaction evidence="4">
        <text>N(6)-[(R)-lipoyl]-L-lysyl-[protein] + 3-methyl-2-oxobutanoate + H(+) = N(6)-[(R)-S(8)-2-methylpropanoyldihydrolipoyl]-L-lysyl-[protein] + CO2</text>
        <dbReference type="Rhea" id="RHEA:13457"/>
        <dbReference type="Rhea" id="RHEA-COMP:10474"/>
        <dbReference type="Rhea" id="RHEA-COMP:10497"/>
        <dbReference type="ChEBI" id="CHEBI:11851"/>
        <dbReference type="ChEBI" id="CHEBI:15378"/>
        <dbReference type="ChEBI" id="CHEBI:16526"/>
        <dbReference type="ChEBI" id="CHEBI:83099"/>
        <dbReference type="ChEBI" id="CHEBI:83142"/>
        <dbReference type="EC" id="1.2.4.4"/>
    </reaction>
</comment>
<dbReference type="GO" id="GO:0009083">
    <property type="term" value="P:branched-chain amino acid catabolic process"/>
    <property type="evidence" value="ECO:0007669"/>
    <property type="project" value="TreeGrafter"/>
</dbReference>
<sequence>MVKTTTLKKEDKTLLLDMYREMLLARRIDERMWLLNRSGSIPFVVSCQGHEVMQVAASFALNKEKDYILPYYRDIGVVLHFGMTPKEIFLSAYAKAEDPNSGGRQMPNHFSHRRQRIVTGSSPVTTQIPHGAGFALASKMEGKDEVTFVTLGEGSTNQGDFHEGLNFASVHRLPLIVFVENNKYAISVPLAKQLACDSIADRAIGYGIKGIEVNGNDPFEVYNAVSDAHERALNGEGPTLVVANADRLTPHSSDDDDMLYRTKNEVDKAKSEDGVVAFREYLVNEGILTESEENTMEEEIKDVINEANEYAEKAPYPDKESLLSYVYGEEVK</sequence>
<dbReference type="InterPro" id="IPR029061">
    <property type="entry name" value="THDP-binding"/>
</dbReference>
<organism evidence="6 7">
    <name type="scientific">Gracilibacillus halotolerans</name>
    <dbReference type="NCBI Taxonomy" id="74386"/>
    <lineage>
        <taxon>Bacteria</taxon>
        <taxon>Bacillati</taxon>
        <taxon>Bacillota</taxon>
        <taxon>Bacilli</taxon>
        <taxon>Bacillales</taxon>
        <taxon>Bacillaceae</taxon>
        <taxon>Gracilibacillus</taxon>
    </lineage>
</organism>
<dbReference type="Proteomes" id="UP000572212">
    <property type="component" value="Unassembled WGS sequence"/>
</dbReference>
<dbReference type="AlphaFoldDB" id="A0A841RKL1"/>
<dbReference type="GO" id="GO:0003863">
    <property type="term" value="F:branched-chain 2-oxo acid dehydrogenase activity"/>
    <property type="evidence" value="ECO:0007669"/>
    <property type="project" value="UniProtKB-EC"/>
</dbReference>
<keyword evidence="2 4" id="KW-0560">Oxidoreductase</keyword>
<dbReference type="PANTHER" id="PTHR43380">
    <property type="entry name" value="2-OXOISOVALERATE DEHYDROGENASE SUBUNIT ALPHA, MITOCHONDRIAL"/>
    <property type="match status" value="1"/>
</dbReference>
<accession>A0A841RKL1</accession>
<comment type="function">
    <text evidence="4">The branched-chain alpha-keto dehydrogenase complex catalyzes the overall conversion of alpha-keto acids to acyl-CoA and CO(2). It contains multiple copies of three enzymatic components: branched-chain alpha-keto acid decarboxylase (E1), lipoamide acyltransferase (E2) and lipoamide dehydrogenase (E3).</text>
</comment>
<comment type="cofactor">
    <cofactor evidence="1 4">
        <name>thiamine diphosphate</name>
        <dbReference type="ChEBI" id="CHEBI:58937"/>
    </cofactor>
</comment>
<dbReference type="PANTHER" id="PTHR43380:SF1">
    <property type="entry name" value="2-OXOISOVALERATE DEHYDROGENASE SUBUNIT ALPHA, MITOCHONDRIAL"/>
    <property type="match status" value="1"/>
</dbReference>
<reference evidence="6 7" key="1">
    <citation type="submission" date="2020-08" db="EMBL/GenBank/DDBJ databases">
        <title>Genomic Encyclopedia of Type Strains, Phase IV (KMG-IV): sequencing the most valuable type-strain genomes for metagenomic binning, comparative biology and taxonomic classification.</title>
        <authorList>
            <person name="Goeker M."/>
        </authorList>
    </citation>
    <scope>NUCLEOTIDE SEQUENCE [LARGE SCALE GENOMIC DNA]</scope>
    <source>
        <strain evidence="6 7">DSM 11805</strain>
    </source>
</reference>
<keyword evidence="7" id="KW-1185">Reference proteome</keyword>
<dbReference type="FunFam" id="3.40.50.970:FF:000032">
    <property type="entry name" value="2-oxoisovalerate dehydrogenase subunit alpha"/>
    <property type="match status" value="1"/>
</dbReference>
<dbReference type="EC" id="1.2.4.4" evidence="4"/>
<dbReference type="InterPro" id="IPR050771">
    <property type="entry name" value="Alpha-ketoacid_DH_E1_comp"/>
</dbReference>
<dbReference type="EMBL" id="JACHON010000001">
    <property type="protein sequence ID" value="MBB6511735.1"/>
    <property type="molecule type" value="Genomic_DNA"/>
</dbReference>
<evidence type="ECO:0000256" key="4">
    <source>
        <dbReference type="RuleBase" id="RU365014"/>
    </source>
</evidence>
<protein>
    <recommendedName>
        <fullName evidence="4">2-oxoisovalerate dehydrogenase subunit alpha</fullName>
        <ecNumber evidence="4">1.2.4.4</ecNumber>
    </recommendedName>
    <alternativeName>
        <fullName evidence="4">Branched-chain alpha-keto acid dehydrogenase E1 component alpha chain</fullName>
    </alternativeName>
</protein>
<dbReference type="InterPro" id="IPR001017">
    <property type="entry name" value="DH_E1"/>
</dbReference>
<evidence type="ECO:0000313" key="7">
    <source>
        <dbReference type="Proteomes" id="UP000572212"/>
    </source>
</evidence>